<feature type="region of interest" description="Disordered" evidence="1">
    <location>
        <begin position="199"/>
        <end position="286"/>
    </location>
</feature>
<dbReference type="AlphaFoldDB" id="A0A017SPV2"/>
<evidence type="ECO:0000313" key="2">
    <source>
        <dbReference type="EMBL" id="EYE98977.1"/>
    </source>
</evidence>
<gene>
    <name evidence="2" type="ORF">EURHEDRAFT_383166</name>
</gene>
<proteinExistence type="predicted"/>
<dbReference type="STRING" id="1388766.A0A017SPV2"/>
<dbReference type="OrthoDB" id="2156052at2759"/>
<feature type="compositionally biased region" description="Polar residues" evidence="1">
    <location>
        <begin position="199"/>
        <end position="218"/>
    </location>
</feature>
<sequence>MRDKERPISSERDLEGYERSAVENHMRNIIAELCKIPTARDEFRLGDGVQFDSHANGIDLQTNQPSRSGSSRPDQYCIHRIDDGTSALLTTVEYKPPHKLPVESLHRGLKSIDFWEQMVKAHGVLISRTRKLKGSLEVNPEDDQSFLQPATAIARVLCLCLMSFRSRLRSQQWRNEADAQLPIWKSSFGSLDGTWSTVSEFESPQSIPNSKHTYPSPKSTTSEFLPPSSSSAESPTAEGRRAPTRSRPGCSPFTATHHDKFSDSDSDFQASSQRKRGFSKVGSSPPVQRVHNARFCTQQCLHGLQQGDLLDDACPNVMLHKQGGDGRRHAIDFTTLVQLVKRQLGDNIDRNCTPMGDCEAPGALFKLTCAAYGYTVVGKGTTCWWPELLREAEVYRVLQQAQGSAVPVFLGAIDLKKTYFLHGAGAIRHMPSSSSGTCWG</sequence>
<accession>A0A017SPV2</accession>
<dbReference type="GeneID" id="63694686"/>
<feature type="compositionally biased region" description="Polar residues" evidence="1">
    <location>
        <begin position="59"/>
        <end position="73"/>
    </location>
</feature>
<dbReference type="Proteomes" id="UP000019804">
    <property type="component" value="Unassembled WGS sequence"/>
</dbReference>
<dbReference type="RefSeq" id="XP_040642665.1">
    <property type="nucleotide sequence ID" value="XM_040779562.1"/>
</dbReference>
<organism evidence="2 3">
    <name type="scientific">Aspergillus ruber (strain CBS 135680)</name>
    <dbReference type="NCBI Taxonomy" id="1388766"/>
    <lineage>
        <taxon>Eukaryota</taxon>
        <taxon>Fungi</taxon>
        <taxon>Dikarya</taxon>
        <taxon>Ascomycota</taxon>
        <taxon>Pezizomycotina</taxon>
        <taxon>Eurotiomycetes</taxon>
        <taxon>Eurotiomycetidae</taxon>
        <taxon>Eurotiales</taxon>
        <taxon>Aspergillaceae</taxon>
        <taxon>Aspergillus</taxon>
        <taxon>Aspergillus subgen. Aspergillus</taxon>
    </lineage>
</organism>
<dbReference type="EMBL" id="KK088412">
    <property type="protein sequence ID" value="EYE98977.1"/>
    <property type="molecule type" value="Genomic_DNA"/>
</dbReference>
<feature type="region of interest" description="Disordered" evidence="1">
    <location>
        <begin position="54"/>
        <end position="74"/>
    </location>
</feature>
<evidence type="ECO:0000313" key="3">
    <source>
        <dbReference type="Proteomes" id="UP000019804"/>
    </source>
</evidence>
<feature type="compositionally biased region" description="Low complexity" evidence="1">
    <location>
        <begin position="219"/>
        <end position="237"/>
    </location>
</feature>
<evidence type="ECO:0000256" key="1">
    <source>
        <dbReference type="SAM" id="MobiDB-lite"/>
    </source>
</evidence>
<name>A0A017SPV2_ASPRC</name>
<keyword evidence="3" id="KW-1185">Reference proteome</keyword>
<protein>
    <submittedName>
        <fullName evidence="2">Uncharacterized protein</fullName>
    </submittedName>
</protein>
<reference evidence="3" key="1">
    <citation type="journal article" date="2014" name="Nat. Commun.">
        <title>Genomic adaptations of the halophilic Dead Sea filamentous fungus Eurotium rubrum.</title>
        <authorList>
            <person name="Kis-Papo T."/>
            <person name="Weig A.R."/>
            <person name="Riley R."/>
            <person name="Persoh D."/>
            <person name="Salamov A."/>
            <person name="Sun H."/>
            <person name="Lipzen A."/>
            <person name="Wasser S.P."/>
            <person name="Rambold G."/>
            <person name="Grigoriev I.V."/>
            <person name="Nevo E."/>
        </authorList>
    </citation>
    <scope>NUCLEOTIDE SEQUENCE [LARGE SCALE GENOMIC DNA]</scope>
    <source>
        <strain evidence="3">CBS 135680</strain>
    </source>
</reference>
<dbReference type="HOGENOM" id="CLU_010672_3_1_1"/>